<evidence type="ECO:0000256" key="3">
    <source>
        <dbReference type="SAM" id="MobiDB-lite"/>
    </source>
</evidence>
<dbReference type="InParanoid" id="A0A2R5GM67"/>
<feature type="compositionally biased region" description="Low complexity" evidence="3">
    <location>
        <begin position="104"/>
        <end position="114"/>
    </location>
</feature>
<dbReference type="InterPro" id="IPR036020">
    <property type="entry name" value="WW_dom_sf"/>
</dbReference>
<feature type="compositionally biased region" description="Basic residues" evidence="3">
    <location>
        <begin position="717"/>
        <end position="737"/>
    </location>
</feature>
<feature type="compositionally biased region" description="Basic and acidic residues" evidence="3">
    <location>
        <begin position="838"/>
        <end position="848"/>
    </location>
</feature>
<dbReference type="SUPFAM" id="SSF51045">
    <property type="entry name" value="WW domain"/>
    <property type="match status" value="1"/>
</dbReference>
<feature type="repeat" description="ANK" evidence="2">
    <location>
        <begin position="1235"/>
        <end position="1267"/>
    </location>
</feature>
<feature type="region of interest" description="Disordered" evidence="3">
    <location>
        <begin position="98"/>
        <end position="164"/>
    </location>
</feature>
<dbReference type="PROSITE" id="PS50020">
    <property type="entry name" value="WW_DOMAIN_2"/>
    <property type="match status" value="1"/>
</dbReference>
<dbReference type="Pfam" id="PF12796">
    <property type="entry name" value="Ank_2"/>
    <property type="match status" value="1"/>
</dbReference>
<feature type="compositionally biased region" description="Low complexity" evidence="3">
    <location>
        <begin position="869"/>
        <end position="880"/>
    </location>
</feature>
<feature type="compositionally biased region" description="Acidic residues" evidence="3">
    <location>
        <begin position="210"/>
        <end position="219"/>
    </location>
</feature>
<reference evidence="5 6" key="1">
    <citation type="submission" date="2017-12" db="EMBL/GenBank/DDBJ databases">
        <title>Sequencing, de novo assembly and annotation of complete genome of a new Thraustochytrid species, strain FCC1311.</title>
        <authorList>
            <person name="Sedici K."/>
            <person name="Godart F."/>
            <person name="Aiese Cigliano R."/>
            <person name="Sanseverino W."/>
            <person name="Barakat M."/>
            <person name="Ortet P."/>
            <person name="Marechal E."/>
            <person name="Cagnac O."/>
            <person name="Amato A."/>
        </authorList>
    </citation>
    <scope>NUCLEOTIDE SEQUENCE [LARGE SCALE GENOMIC DNA]</scope>
</reference>
<dbReference type="InterPro" id="IPR001202">
    <property type="entry name" value="WW_dom"/>
</dbReference>
<evidence type="ECO:0000259" key="4">
    <source>
        <dbReference type="PROSITE" id="PS50020"/>
    </source>
</evidence>
<dbReference type="PROSITE" id="PS50088">
    <property type="entry name" value="ANK_REPEAT"/>
    <property type="match status" value="2"/>
</dbReference>
<feature type="region of interest" description="Disordered" evidence="3">
    <location>
        <begin position="657"/>
        <end position="677"/>
    </location>
</feature>
<feature type="compositionally biased region" description="Acidic residues" evidence="3">
    <location>
        <begin position="743"/>
        <end position="755"/>
    </location>
</feature>
<dbReference type="Gene3D" id="1.25.40.20">
    <property type="entry name" value="Ankyrin repeat-containing domain"/>
    <property type="match status" value="1"/>
</dbReference>
<dbReference type="EMBL" id="BEYU01000110">
    <property type="protein sequence ID" value="GBG31977.1"/>
    <property type="molecule type" value="Genomic_DNA"/>
</dbReference>
<feature type="compositionally biased region" description="Acidic residues" evidence="3">
    <location>
        <begin position="1007"/>
        <end position="1026"/>
    </location>
</feature>
<dbReference type="CDD" id="cd00201">
    <property type="entry name" value="WW"/>
    <property type="match status" value="1"/>
</dbReference>
<feature type="compositionally biased region" description="Acidic residues" evidence="3">
    <location>
        <begin position="130"/>
        <end position="142"/>
    </location>
</feature>
<feature type="compositionally biased region" description="Basic and acidic residues" evidence="3">
    <location>
        <begin position="988"/>
        <end position="1006"/>
    </location>
</feature>
<feature type="region of interest" description="Disordered" evidence="3">
    <location>
        <begin position="620"/>
        <end position="644"/>
    </location>
</feature>
<feature type="domain" description="WW" evidence="4">
    <location>
        <begin position="574"/>
        <end position="600"/>
    </location>
</feature>
<evidence type="ECO:0000256" key="1">
    <source>
        <dbReference type="ARBA" id="ARBA00023121"/>
    </source>
</evidence>
<keyword evidence="2" id="KW-0040">ANK repeat</keyword>
<name>A0A2R5GM67_9STRA</name>
<evidence type="ECO:0000313" key="5">
    <source>
        <dbReference type="EMBL" id="GBG31977.1"/>
    </source>
</evidence>
<accession>A0A2R5GM67</accession>
<dbReference type="OrthoDB" id="341259at2759"/>
<feature type="compositionally biased region" description="Basic and acidic residues" evidence="3">
    <location>
        <begin position="912"/>
        <end position="924"/>
    </location>
</feature>
<evidence type="ECO:0000313" key="6">
    <source>
        <dbReference type="Proteomes" id="UP000241890"/>
    </source>
</evidence>
<gene>
    <name evidence="5" type="ORF">FCC1311_113951</name>
</gene>
<comment type="caution">
    <text evidence="5">The sequence shown here is derived from an EMBL/GenBank/DDBJ whole genome shotgun (WGS) entry which is preliminary data.</text>
</comment>
<dbReference type="PANTHER" id="PTHR24119:SF0">
    <property type="entry name" value="ACYL-COA-BINDING DOMAIN-CONTAINING PROTEIN 6"/>
    <property type="match status" value="1"/>
</dbReference>
<evidence type="ECO:0000256" key="2">
    <source>
        <dbReference type="PROSITE-ProRule" id="PRU00023"/>
    </source>
</evidence>
<protein>
    <submittedName>
        <fullName evidence="5">Ankyrin repeat protein, putative</fullName>
    </submittedName>
</protein>
<dbReference type="SMART" id="SM00248">
    <property type="entry name" value="ANK"/>
    <property type="match status" value="2"/>
</dbReference>
<feature type="compositionally biased region" description="Acidic residues" evidence="3">
    <location>
        <begin position="893"/>
        <end position="904"/>
    </location>
</feature>
<dbReference type="InterPro" id="IPR002110">
    <property type="entry name" value="Ankyrin_rpt"/>
</dbReference>
<feature type="compositionally biased region" description="Polar residues" evidence="3">
    <location>
        <begin position="820"/>
        <end position="837"/>
    </location>
</feature>
<sequence>MAKAQEQSLRDLGFLEETQRVALKIDDFVPGTNLRSHKVACADDWVENEHAKCVSKNALNEKEAAQQHGTAANAELSFSLLHQEQDDLEYLTQPVMPQSRANDESSAGSSSYASNGVIASRSENANGKAEEDEDEDNEDDRDDETKGNASGETPRFFLPDGSTDVKLRETVRHALKQTKFDSVSTLLSSMAKEAKSLRKRSGKKHKEDLQGVDEVDEHEEVSPKDESAQRNNEPGGQHKEICFLCWSAGDDMVKRCDEHQRSKEVPAGKGSVLTCANWNLAALQRKYRAEEIQELFAKANACLRWDLNRKRFITVIQAKHPVYRATFDLLAGFNRRVRSLIKVRKWLKSVIDQLQLGKIKGDRAASKCSILRAKDTLMNNRWIRKFKETVILVEPQPPITEGDIVLRGELDLEVGYKVMVRAVDGEPSHDFRFVMAPTAAPFALYRPRVFDDVPPPRFVRVPPPSYIFTPDADHELVRRFTTQASKKPILDENANQLRGTAVNVYMDMQLQASAAQHEKLSLEREAEKAVHAESLRRQLLDGDITKRVHDAQWQRYLEGDYARRLDDHKMPHIEEFTTAEGVPYWYNRKTGETFWESPLIDLTSVHDNDADRPLVEELYKASTTSERKKFSDTLGPKRKPPNQLQMRQHMLKDYESMAGENGGKDNEEEEPEFARELARAAEKRRALDKRFRDRVGQTSVLKGTAPLLSVEEERAEAKRKRRELKKKKKKEKKKQKKAQAQQGDDDDLEGNDADEVGQLRTRDRGSEPAQAPPEPAPGSPAHRRSTTRTLSSSRRASEMDQRALAEASEDEDHATEHSALLSTIQTALQSVMASQQAESKDMSSDDFLKLGMGLGLGIGLGKKQHKLQKQQQQQQQQQNQEGKEARMDKTVESDAEEEEDDDMGVYDVSSPARDKRGSHRDLKNKTAGSHGNGDDKTVVEEDRDVEHGDNDEEEGGHQADLLLVPTPRHEGPYSKPRIKPTPTPDEQEMLHTDVGGKDDAAAKDAGSDSDESDSDYSDSDEEEEELDKNFDTHEPAGEGRYWTATGTTVAKSRGQVMHSSTALPEGFVNSVYKPHTAKQHADYLPSLPNLNEAHSVGVVKPRNIIKDWNHTGFDPWSDGKDRYTTSFVPSLFVDEKGEDQSGGLFGDKAGLAERRAEVAEQQRLAEDLDKLFSWCRHGKYEDIDEYFNDPDCTFPIDAKDSLGNTLLSIAAQNGNKRIAKMCLRRGADINTQNLNGQTVLHYCMAYGFEPLAEYFMGKGADDSLVNADGLTCYEGLSLEDVQNL</sequence>
<keyword evidence="1" id="KW-0446">Lipid-binding</keyword>
<keyword evidence="6" id="KW-1185">Reference proteome</keyword>
<dbReference type="InterPro" id="IPR036770">
    <property type="entry name" value="Ankyrin_rpt-contain_sf"/>
</dbReference>
<feature type="compositionally biased region" description="Basic and acidic residues" evidence="3">
    <location>
        <begin position="1027"/>
        <end position="1037"/>
    </location>
</feature>
<proteinExistence type="predicted"/>
<dbReference type="SUPFAM" id="SSF48403">
    <property type="entry name" value="Ankyrin repeat"/>
    <property type="match status" value="1"/>
</dbReference>
<feature type="region of interest" description="Disordered" evidence="3">
    <location>
        <begin position="711"/>
        <end position="1043"/>
    </location>
</feature>
<organism evidence="5 6">
    <name type="scientific">Hondaea fermentalgiana</name>
    <dbReference type="NCBI Taxonomy" id="2315210"/>
    <lineage>
        <taxon>Eukaryota</taxon>
        <taxon>Sar</taxon>
        <taxon>Stramenopiles</taxon>
        <taxon>Bigyra</taxon>
        <taxon>Labyrinthulomycetes</taxon>
        <taxon>Thraustochytrida</taxon>
        <taxon>Thraustochytriidae</taxon>
        <taxon>Hondaea</taxon>
    </lineage>
</organism>
<feature type="repeat" description="ANK" evidence="2">
    <location>
        <begin position="1202"/>
        <end position="1234"/>
    </location>
</feature>
<feature type="compositionally biased region" description="Basic and acidic residues" evidence="3">
    <location>
        <begin position="881"/>
        <end position="892"/>
    </location>
</feature>
<dbReference type="Gene3D" id="2.20.70.10">
    <property type="match status" value="1"/>
</dbReference>
<dbReference type="Proteomes" id="UP000241890">
    <property type="component" value="Unassembled WGS sequence"/>
</dbReference>
<feature type="compositionally biased region" description="Basic and acidic residues" evidence="3">
    <location>
        <begin position="932"/>
        <end position="948"/>
    </location>
</feature>
<dbReference type="PANTHER" id="PTHR24119">
    <property type="entry name" value="ACYL-COA-BINDING DOMAIN-CONTAINING PROTEIN 6"/>
    <property type="match status" value="1"/>
</dbReference>
<feature type="compositionally biased region" description="Basic and acidic residues" evidence="3">
    <location>
        <begin position="620"/>
        <end position="631"/>
    </location>
</feature>
<feature type="region of interest" description="Disordered" evidence="3">
    <location>
        <begin position="194"/>
        <end position="235"/>
    </location>
</feature>
<dbReference type="PROSITE" id="PS50297">
    <property type="entry name" value="ANK_REP_REGION"/>
    <property type="match status" value="1"/>
</dbReference>
<dbReference type="GO" id="GO:0000062">
    <property type="term" value="F:fatty-acyl-CoA binding"/>
    <property type="evidence" value="ECO:0007669"/>
    <property type="project" value="TreeGrafter"/>
</dbReference>